<dbReference type="GO" id="GO:0000976">
    <property type="term" value="F:transcription cis-regulatory region binding"/>
    <property type="evidence" value="ECO:0007669"/>
    <property type="project" value="TreeGrafter"/>
</dbReference>
<evidence type="ECO:0000256" key="3">
    <source>
        <dbReference type="ARBA" id="ARBA00023163"/>
    </source>
</evidence>
<organism evidence="6 7">
    <name type="scientific">Bifidobacterium catulorum</name>
    <dbReference type="NCBI Taxonomy" id="1630173"/>
    <lineage>
        <taxon>Bacteria</taxon>
        <taxon>Bacillati</taxon>
        <taxon>Actinomycetota</taxon>
        <taxon>Actinomycetes</taxon>
        <taxon>Bifidobacteriales</taxon>
        <taxon>Bifidobacteriaceae</taxon>
        <taxon>Bifidobacterium</taxon>
    </lineage>
</organism>
<feature type="domain" description="HTH tetR-type" evidence="5">
    <location>
        <begin position="11"/>
        <end position="71"/>
    </location>
</feature>
<keyword evidence="1" id="KW-0805">Transcription regulation</keyword>
<feature type="DNA-binding region" description="H-T-H motif" evidence="4">
    <location>
        <begin position="34"/>
        <end position="53"/>
    </location>
</feature>
<dbReference type="InterPro" id="IPR050109">
    <property type="entry name" value="HTH-type_TetR-like_transc_reg"/>
</dbReference>
<comment type="caution">
    <text evidence="6">The sequence shown here is derived from an EMBL/GenBank/DDBJ whole genome shotgun (WGS) entry which is preliminary data.</text>
</comment>
<keyword evidence="3" id="KW-0804">Transcription</keyword>
<dbReference type="Gene3D" id="1.10.10.60">
    <property type="entry name" value="Homeodomain-like"/>
    <property type="match status" value="1"/>
</dbReference>
<accession>A0A2U2MT28</accession>
<protein>
    <submittedName>
        <fullName evidence="6">TetR/AcrR family transcriptional regulator</fullName>
    </submittedName>
</protein>
<evidence type="ECO:0000313" key="6">
    <source>
        <dbReference type="EMBL" id="PWG60021.1"/>
    </source>
</evidence>
<dbReference type="AlphaFoldDB" id="A0A2U2MT28"/>
<name>A0A2U2MT28_9BIFI</name>
<dbReference type="SUPFAM" id="SSF48498">
    <property type="entry name" value="Tetracyclin repressor-like, C-terminal domain"/>
    <property type="match status" value="1"/>
</dbReference>
<dbReference type="InterPro" id="IPR009057">
    <property type="entry name" value="Homeodomain-like_sf"/>
</dbReference>
<dbReference type="InterPro" id="IPR036271">
    <property type="entry name" value="Tet_transcr_reg_TetR-rel_C_sf"/>
</dbReference>
<dbReference type="GO" id="GO:0003700">
    <property type="term" value="F:DNA-binding transcription factor activity"/>
    <property type="evidence" value="ECO:0007669"/>
    <property type="project" value="TreeGrafter"/>
</dbReference>
<sequence>MNTQRGERTRRETDRKIMQSTLEIAVSRGIGAISIEEIARRSGVAKTTIYRRYSNVEDLLEKITALEISSSPDLADLEPTKGNLTLLLRRMVERYVSGVGVKAIGIILTSKEGFFQRIVSQAIKPEEETFASFFNRGSELGRFLPGLNTKFLFGTIMGSMIACEALRGSVDDGWAVRMTDLLWPSIAVA</sequence>
<keyword evidence="7" id="KW-1185">Reference proteome</keyword>
<proteinExistence type="predicted"/>
<evidence type="ECO:0000256" key="1">
    <source>
        <dbReference type="ARBA" id="ARBA00023015"/>
    </source>
</evidence>
<dbReference type="PANTHER" id="PTHR30055">
    <property type="entry name" value="HTH-TYPE TRANSCRIPTIONAL REGULATOR RUTR"/>
    <property type="match status" value="1"/>
</dbReference>
<dbReference type="OrthoDB" id="9796019at2"/>
<dbReference type="RefSeq" id="WP_109137082.1">
    <property type="nucleotide sequence ID" value="NZ_QFFN01000008.1"/>
</dbReference>
<gene>
    <name evidence="6" type="ORF">DF200_04460</name>
</gene>
<evidence type="ECO:0000259" key="5">
    <source>
        <dbReference type="PROSITE" id="PS50977"/>
    </source>
</evidence>
<reference evidence="6 7" key="1">
    <citation type="journal article" date="2018" name="Int. J. Syst. Evol. Microbiol.">
        <title>Bifidobacterium catulorum sp. nov., a novel taxon from the faeces of the baby common marmoset (Callithrix jacchus).</title>
        <authorList>
            <person name="Modesto M."/>
            <person name="Michelini S."/>
            <person name="Oki K."/>
            <person name="Biavati B."/>
            <person name="Watanabe K."/>
            <person name="Mattarelli P."/>
        </authorList>
    </citation>
    <scope>NUCLEOTIDE SEQUENCE [LARGE SCALE GENOMIC DNA]</scope>
    <source>
        <strain evidence="6 7">MRM 8.19</strain>
    </source>
</reference>
<dbReference type="PRINTS" id="PR00455">
    <property type="entry name" value="HTHTETR"/>
</dbReference>
<dbReference type="InterPro" id="IPR001647">
    <property type="entry name" value="HTH_TetR"/>
</dbReference>
<dbReference type="EMBL" id="QFFN01000008">
    <property type="protein sequence ID" value="PWG60021.1"/>
    <property type="molecule type" value="Genomic_DNA"/>
</dbReference>
<keyword evidence="2 4" id="KW-0238">DNA-binding</keyword>
<dbReference type="Pfam" id="PF00440">
    <property type="entry name" value="TetR_N"/>
    <property type="match status" value="1"/>
</dbReference>
<evidence type="ECO:0000256" key="2">
    <source>
        <dbReference type="ARBA" id="ARBA00023125"/>
    </source>
</evidence>
<dbReference type="SUPFAM" id="SSF46689">
    <property type="entry name" value="Homeodomain-like"/>
    <property type="match status" value="1"/>
</dbReference>
<dbReference type="Proteomes" id="UP000245753">
    <property type="component" value="Unassembled WGS sequence"/>
</dbReference>
<evidence type="ECO:0000313" key="7">
    <source>
        <dbReference type="Proteomes" id="UP000245753"/>
    </source>
</evidence>
<evidence type="ECO:0000256" key="4">
    <source>
        <dbReference type="PROSITE-ProRule" id="PRU00335"/>
    </source>
</evidence>
<dbReference type="PROSITE" id="PS50977">
    <property type="entry name" value="HTH_TETR_2"/>
    <property type="match status" value="1"/>
</dbReference>
<dbReference type="Gene3D" id="1.10.357.10">
    <property type="entry name" value="Tetracycline Repressor, domain 2"/>
    <property type="match status" value="1"/>
</dbReference>
<dbReference type="PANTHER" id="PTHR30055:SF234">
    <property type="entry name" value="HTH-TYPE TRANSCRIPTIONAL REGULATOR BETI"/>
    <property type="match status" value="1"/>
</dbReference>